<dbReference type="SUPFAM" id="SSF51338">
    <property type="entry name" value="Composite domain of metallo-dependent hydrolases"/>
    <property type="match status" value="1"/>
</dbReference>
<protein>
    <submittedName>
        <fullName evidence="2">Amidohydrolase family protein</fullName>
    </submittedName>
</protein>
<dbReference type="InterPro" id="IPR032466">
    <property type="entry name" value="Metal_Hydrolase"/>
</dbReference>
<dbReference type="EMBL" id="WFLM01000003">
    <property type="protein sequence ID" value="KAB8039086.1"/>
    <property type="molecule type" value="Genomic_DNA"/>
</dbReference>
<dbReference type="Pfam" id="PF01979">
    <property type="entry name" value="Amidohydro_1"/>
    <property type="match status" value="1"/>
</dbReference>
<name>A0A6N6VU54_9BACT</name>
<evidence type="ECO:0000313" key="2">
    <source>
        <dbReference type="EMBL" id="KAB8039086.1"/>
    </source>
</evidence>
<dbReference type="SUPFAM" id="SSF51556">
    <property type="entry name" value="Metallo-dependent hydrolases"/>
    <property type="match status" value="1"/>
</dbReference>
<organism evidence="2 3">
    <name type="scientific">Silvanigrella paludirubra</name>
    <dbReference type="NCBI Taxonomy" id="2499159"/>
    <lineage>
        <taxon>Bacteria</taxon>
        <taxon>Pseudomonadati</taxon>
        <taxon>Bdellovibrionota</taxon>
        <taxon>Oligoflexia</taxon>
        <taxon>Silvanigrellales</taxon>
        <taxon>Silvanigrellaceae</taxon>
        <taxon>Silvanigrella</taxon>
    </lineage>
</organism>
<dbReference type="Gene3D" id="3.20.20.140">
    <property type="entry name" value="Metal-dependent hydrolases"/>
    <property type="match status" value="2"/>
</dbReference>
<evidence type="ECO:0000313" key="3">
    <source>
        <dbReference type="Proteomes" id="UP000437748"/>
    </source>
</evidence>
<comment type="caution">
    <text evidence="2">The sequence shown here is derived from an EMBL/GenBank/DDBJ whole genome shotgun (WGS) entry which is preliminary data.</text>
</comment>
<keyword evidence="3" id="KW-1185">Reference proteome</keyword>
<dbReference type="InterPro" id="IPR051781">
    <property type="entry name" value="Metallo-dep_Hydrolase"/>
</dbReference>
<keyword evidence="2" id="KW-0378">Hydrolase</keyword>
<dbReference type="GO" id="GO:0016810">
    <property type="term" value="F:hydrolase activity, acting on carbon-nitrogen (but not peptide) bonds"/>
    <property type="evidence" value="ECO:0007669"/>
    <property type="project" value="InterPro"/>
</dbReference>
<dbReference type="AlphaFoldDB" id="A0A6N6VU54"/>
<dbReference type="InterPro" id="IPR011059">
    <property type="entry name" value="Metal-dep_hydrolase_composite"/>
</dbReference>
<dbReference type="PANTHER" id="PTHR43135">
    <property type="entry name" value="ALPHA-D-RIBOSE 1-METHYLPHOSPHONATE 5-TRIPHOSPHATE DIPHOSPHATASE"/>
    <property type="match status" value="1"/>
</dbReference>
<dbReference type="OrthoDB" id="9807210at2"/>
<dbReference type="PANTHER" id="PTHR43135:SF3">
    <property type="entry name" value="ALPHA-D-RIBOSE 1-METHYLPHOSPHONATE 5-TRIPHOSPHATE DIPHOSPHATASE"/>
    <property type="match status" value="1"/>
</dbReference>
<feature type="domain" description="Amidohydrolase-related" evidence="1">
    <location>
        <begin position="73"/>
        <end position="464"/>
    </location>
</feature>
<dbReference type="Gene3D" id="2.30.40.10">
    <property type="entry name" value="Urease, subunit C, domain 1"/>
    <property type="match status" value="2"/>
</dbReference>
<dbReference type="Proteomes" id="UP000437748">
    <property type="component" value="Unassembled WGS sequence"/>
</dbReference>
<sequence>MLKYFFLFLSTTIQISAIGQDLIIKNINILTYENNFKPYLGHIEIDKGKITKVKEGHPKNEKAIKVIDGKNKYLIPGLIDSHNHINLVPGLSSEQEKKYPELVKNYRKQLPHSYLYHGFTTIVDLFTTDEDIIKSFKSNKKHPDLYTCGGAAAEYQGYPMIYFPESEKFKNVPNFINSHNRDEEEKHSPKNAIKGIIERNGIVVKTHYESGFSPNKKLPVPSEKNLKLLIKEAHKNNLPVLIHANSLESFQMAINVGADGFAHGLWRWQTKSENDKIPLAVKNVLDQVILNKMAYQPTTQVMKGLVSLFDSNYLNDPLLEKVIPKNLIQFYKSNDGKWFENEITSESNLADMEKVYNNGIQSLSYINKNNGFLIFGSDTPSAPIYSNPPGLNGYYEIQNWIKAGVSHKRLLEALTINNAKFLRLQNKIGSIQEGKIANLVLLNKNPLEEIEAYNDIDSIILHGEIHKREIFEMNNKS</sequence>
<evidence type="ECO:0000259" key="1">
    <source>
        <dbReference type="Pfam" id="PF01979"/>
    </source>
</evidence>
<dbReference type="RefSeq" id="WP_153420485.1">
    <property type="nucleotide sequence ID" value="NZ_WFLM01000003.1"/>
</dbReference>
<gene>
    <name evidence="2" type="ORF">GCL60_09535</name>
</gene>
<accession>A0A6N6VU54</accession>
<dbReference type="InterPro" id="IPR006680">
    <property type="entry name" value="Amidohydro-rel"/>
</dbReference>
<proteinExistence type="predicted"/>
<reference evidence="2 3" key="1">
    <citation type="submission" date="2019-10" db="EMBL/GenBank/DDBJ databases">
        <title>New species of Slilvanegrellaceae.</title>
        <authorList>
            <person name="Pitt A."/>
            <person name="Hahn M.W."/>
        </authorList>
    </citation>
    <scope>NUCLEOTIDE SEQUENCE [LARGE SCALE GENOMIC DNA]</scope>
    <source>
        <strain evidence="2 3">SP-Ram-0.45-NSY-1</strain>
    </source>
</reference>